<evidence type="ECO:0000313" key="2">
    <source>
        <dbReference type="Proteomes" id="UP000824469"/>
    </source>
</evidence>
<evidence type="ECO:0000313" key="1">
    <source>
        <dbReference type="EMBL" id="KAH9319056.1"/>
    </source>
</evidence>
<name>A0AA38LCH5_TAXCH</name>
<dbReference type="AlphaFoldDB" id="A0AA38LCH5"/>
<gene>
    <name evidence="1" type="ORF">KI387_020825</name>
</gene>
<reference evidence="1 2" key="1">
    <citation type="journal article" date="2021" name="Nat. Plants">
        <title>The Taxus genome provides insights into paclitaxel biosynthesis.</title>
        <authorList>
            <person name="Xiong X."/>
            <person name="Gou J."/>
            <person name="Liao Q."/>
            <person name="Li Y."/>
            <person name="Zhou Q."/>
            <person name="Bi G."/>
            <person name="Li C."/>
            <person name="Du R."/>
            <person name="Wang X."/>
            <person name="Sun T."/>
            <person name="Guo L."/>
            <person name="Liang H."/>
            <person name="Lu P."/>
            <person name="Wu Y."/>
            <person name="Zhang Z."/>
            <person name="Ro D.K."/>
            <person name="Shang Y."/>
            <person name="Huang S."/>
            <person name="Yan J."/>
        </authorList>
    </citation>
    <scope>NUCLEOTIDE SEQUENCE [LARGE SCALE GENOMIC DNA]</scope>
    <source>
        <strain evidence="1">Ta-2019</strain>
    </source>
</reference>
<protein>
    <submittedName>
        <fullName evidence="1">Uncharacterized protein</fullName>
    </submittedName>
</protein>
<dbReference type="EMBL" id="JAHRHJ020000004">
    <property type="protein sequence ID" value="KAH9319056.1"/>
    <property type="molecule type" value="Genomic_DNA"/>
</dbReference>
<sequence>MGICLSKRDAFVQQRRFEDEVISGNTKFPVEPSSIYELGMDGTNNHEVKNEYVSTWAVQSSQQQIDLEKEIRKEKICDSCDYKWKDRLLTSGLPHILSRSTEMHGNIGFRCKSQQESTARRKDMMIAATHGDEKISDGLDTHRFFRSSFPFTKSCRITTQFGNSETRTSPSKLKGSLTRAKSLVKRMSPRRRILNRGQYSHRIEYNSQIVNCFSPEQLKLKDVGEDNARSQCYKCTQTTADMGNAVGGAPFNTIESCGRSELEYQCTSSQEQCRTSLSFSDSGSDLFELEFVKRDLALHFAMDS</sequence>
<keyword evidence="2" id="KW-1185">Reference proteome</keyword>
<proteinExistence type="predicted"/>
<dbReference type="Proteomes" id="UP000824469">
    <property type="component" value="Unassembled WGS sequence"/>
</dbReference>
<comment type="caution">
    <text evidence="1">The sequence shown here is derived from an EMBL/GenBank/DDBJ whole genome shotgun (WGS) entry which is preliminary data.</text>
</comment>
<organism evidence="1 2">
    <name type="scientific">Taxus chinensis</name>
    <name type="common">Chinese yew</name>
    <name type="synonym">Taxus wallichiana var. chinensis</name>
    <dbReference type="NCBI Taxonomy" id="29808"/>
    <lineage>
        <taxon>Eukaryota</taxon>
        <taxon>Viridiplantae</taxon>
        <taxon>Streptophyta</taxon>
        <taxon>Embryophyta</taxon>
        <taxon>Tracheophyta</taxon>
        <taxon>Spermatophyta</taxon>
        <taxon>Pinopsida</taxon>
        <taxon>Pinidae</taxon>
        <taxon>Conifers II</taxon>
        <taxon>Cupressales</taxon>
        <taxon>Taxaceae</taxon>
        <taxon>Taxus</taxon>
    </lineage>
</organism>
<accession>A0AA38LCH5</accession>